<dbReference type="PANTHER" id="PTHR32011">
    <property type="entry name" value="OS08G0472400 PROTEIN"/>
    <property type="match status" value="1"/>
</dbReference>
<dbReference type="PANTHER" id="PTHR32011:SF2">
    <property type="entry name" value="OS08G0472400 PROTEIN"/>
    <property type="match status" value="1"/>
</dbReference>
<protein>
    <submittedName>
        <fullName evidence="1">Uncharacterized protein</fullName>
    </submittedName>
</protein>
<organism evidence="1 2">
    <name type="scientific">Saccharothrix variisporea</name>
    <dbReference type="NCBI Taxonomy" id="543527"/>
    <lineage>
        <taxon>Bacteria</taxon>
        <taxon>Bacillati</taxon>
        <taxon>Actinomycetota</taxon>
        <taxon>Actinomycetes</taxon>
        <taxon>Pseudonocardiales</taxon>
        <taxon>Pseudonocardiaceae</taxon>
        <taxon>Saccharothrix</taxon>
    </lineage>
</organism>
<comment type="caution">
    <text evidence="1">The sequence shown here is derived from an EMBL/GenBank/DDBJ whole genome shotgun (WGS) entry which is preliminary data.</text>
</comment>
<sequence>MDFENGAALGSAVAEHLRQNLINPRVRNGVAIEPGLTDAEIAAVEDRFGFEFADDHRTFLAELLPTGGGFPDWRDGDPEALRDQVEWPVEGVLFDVVENGFWYKPWGERPDAEDDAVELARTLLAAVPRMIPVTGHRCLPGGRGTFGYPVLSMYQTDIIPYGANLLHFFGGQGPVTHTHERPIPFWDDLLDYGSELLVRNGNDD</sequence>
<keyword evidence="2" id="KW-1185">Reference proteome</keyword>
<name>A0A495X9H6_9PSEU</name>
<reference evidence="1 2" key="1">
    <citation type="submission" date="2018-10" db="EMBL/GenBank/DDBJ databases">
        <title>Sequencing the genomes of 1000 actinobacteria strains.</title>
        <authorList>
            <person name="Klenk H.-P."/>
        </authorList>
    </citation>
    <scope>NUCLEOTIDE SEQUENCE [LARGE SCALE GENOMIC DNA]</scope>
    <source>
        <strain evidence="1 2">DSM 43911</strain>
    </source>
</reference>
<dbReference type="OrthoDB" id="264195at2"/>
<gene>
    <name evidence="1" type="ORF">DFJ66_3033</name>
</gene>
<dbReference type="Proteomes" id="UP000272729">
    <property type="component" value="Unassembled WGS sequence"/>
</dbReference>
<dbReference type="RefSeq" id="WP_121221811.1">
    <property type="nucleotide sequence ID" value="NZ_JBIUBA010000040.1"/>
</dbReference>
<evidence type="ECO:0000313" key="1">
    <source>
        <dbReference type="EMBL" id="RKT69795.1"/>
    </source>
</evidence>
<dbReference type="EMBL" id="RBXR01000001">
    <property type="protein sequence ID" value="RKT69795.1"/>
    <property type="molecule type" value="Genomic_DNA"/>
</dbReference>
<proteinExistence type="predicted"/>
<evidence type="ECO:0000313" key="2">
    <source>
        <dbReference type="Proteomes" id="UP000272729"/>
    </source>
</evidence>
<accession>A0A495X9H6</accession>
<dbReference type="AlphaFoldDB" id="A0A495X9H6"/>